<dbReference type="EMBL" id="JAKEVY010000002">
    <property type="protein sequence ID" value="MCF1714433.1"/>
    <property type="molecule type" value="Genomic_DNA"/>
</dbReference>
<sequence length="78" mass="9171">MLCRAIIRSLEIIGEASKKLEDDFKSDHPEIEWKKMARTRDGVIHHYFGVDYDIVWDIIQSKLPDMQEHIELILSSTD</sequence>
<dbReference type="PANTHER" id="PTHR34139:SF1">
    <property type="entry name" value="RNASE MJ1380-RELATED"/>
    <property type="match status" value="1"/>
</dbReference>
<keyword evidence="3" id="KW-0540">Nuclease</keyword>
<keyword evidence="5" id="KW-0378">Hydrolase</keyword>
<keyword evidence="2" id="KW-1277">Toxin-antitoxin system</keyword>
<keyword evidence="1" id="KW-0597">Phosphoprotein</keyword>
<dbReference type="Gene3D" id="1.20.120.580">
    <property type="entry name" value="bsu32300-like"/>
    <property type="match status" value="1"/>
</dbReference>
<evidence type="ECO:0000313" key="7">
    <source>
        <dbReference type="EMBL" id="MCF1714433.1"/>
    </source>
</evidence>
<evidence type="ECO:0000256" key="5">
    <source>
        <dbReference type="ARBA" id="ARBA00022801"/>
    </source>
</evidence>
<dbReference type="InterPro" id="IPR051813">
    <property type="entry name" value="HepT_RNase_toxin"/>
</dbReference>
<reference evidence="7 8" key="1">
    <citation type="submission" date="2022-01" db="EMBL/GenBank/DDBJ databases">
        <title>Flavihumibacter sp. nov., isolated from sediment of a river.</title>
        <authorList>
            <person name="Liu H."/>
        </authorList>
    </citation>
    <scope>NUCLEOTIDE SEQUENCE [LARGE SCALE GENOMIC DNA]</scope>
    <source>
        <strain evidence="7 8">RY-1</strain>
    </source>
</reference>
<comment type="similarity">
    <text evidence="6">Belongs to the HepT RNase toxin family.</text>
</comment>
<dbReference type="InterPro" id="IPR008201">
    <property type="entry name" value="HepT-like"/>
</dbReference>
<keyword evidence="8" id="KW-1185">Reference proteome</keyword>
<organism evidence="7 8">
    <name type="scientific">Flavihumibacter fluminis</name>
    <dbReference type="NCBI Taxonomy" id="2909236"/>
    <lineage>
        <taxon>Bacteria</taxon>
        <taxon>Pseudomonadati</taxon>
        <taxon>Bacteroidota</taxon>
        <taxon>Chitinophagia</taxon>
        <taxon>Chitinophagales</taxon>
        <taxon>Chitinophagaceae</taxon>
        <taxon>Flavihumibacter</taxon>
    </lineage>
</organism>
<keyword evidence="4" id="KW-0547">Nucleotide-binding</keyword>
<evidence type="ECO:0000256" key="6">
    <source>
        <dbReference type="ARBA" id="ARBA00024207"/>
    </source>
</evidence>
<accession>A0ABS9BFE7</accession>
<evidence type="ECO:0000256" key="1">
    <source>
        <dbReference type="ARBA" id="ARBA00022553"/>
    </source>
</evidence>
<proteinExistence type="inferred from homology"/>
<evidence type="ECO:0000313" key="8">
    <source>
        <dbReference type="Proteomes" id="UP001200145"/>
    </source>
</evidence>
<evidence type="ECO:0000256" key="2">
    <source>
        <dbReference type="ARBA" id="ARBA00022649"/>
    </source>
</evidence>
<dbReference type="Proteomes" id="UP001200145">
    <property type="component" value="Unassembled WGS sequence"/>
</dbReference>
<gene>
    <name evidence="7" type="ORF">L0U88_07320</name>
</gene>
<comment type="caution">
    <text evidence="7">The sequence shown here is derived from an EMBL/GenBank/DDBJ whole genome shotgun (WGS) entry which is preliminary data.</text>
</comment>
<evidence type="ECO:0000256" key="3">
    <source>
        <dbReference type="ARBA" id="ARBA00022722"/>
    </source>
</evidence>
<dbReference type="PANTHER" id="PTHR34139">
    <property type="entry name" value="UPF0331 PROTEIN MJ0127"/>
    <property type="match status" value="1"/>
</dbReference>
<dbReference type="Pfam" id="PF01934">
    <property type="entry name" value="HepT-like"/>
    <property type="match status" value="1"/>
</dbReference>
<dbReference type="InterPro" id="IPR037038">
    <property type="entry name" value="HepT-like_sf"/>
</dbReference>
<protein>
    <submittedName>
        <fullName evidence="7">DUF86 domain-containing protein</fullName>
    </submittedName>
</protein>
<evidence type="ECO:0000256" key="4">
    <source>
        <dbReference type="ARBA" id="ARBA00022741"/>
    </source>
</evidence>
<dbReference type="RefSeq" id="WP_234865107.1">
    <property type="nucleotide sequence ID" value="NZ_JAKEVY010000002.1"/>
</dbReference>
<name>A0ABS9BFE7_9BACT</name>